<dbReference type="PANTHER" id="PTHR13000">
    <property type="entry name" value="NUCLEOPORIN P54"/>
    <property type="match status" value="1"/>
</dbReference>
<dbReference type="Proteomes" id="UP001530400">
    <property type="component" value="Unassembled WGS sequence"/>
</dbReference>
<gene>
    <name evidence="1" type="ORF">ACHAWO_011423</name>
</gene>
<name>A0ABD3NRR1_9STRA</name>
<organism evidence="1 2">
    <name type="scientific">Cyclotella atomus</name>
    <dbReference type="NCBI Taxonomy" id="382360"/>
    <lineage>
        <taxon>Eukaryota</taxon>
        <taxon>Sar</taxon>
        <taxon>Stramenopiles</taxon>
        <taxon>Ochrophyta</taxon>
        <taxon>Bacillariophyta</taxon>
        <taxon>Coscinodiscophyceae</taxon>
        <taxon>Thalassiosirophycidae</taxon>
        <taxon>Stephanodiscales</taxon>
        <taxon>Stephanodiscaceae</taxon>
        <taxon>Cyclotella</taxon>
    </lineage>
</organism>
<evidence type="ECO:0000313" key="1">
    <source>
        <dbReference type="EMBL" id="KAL3778587.1"/>
    </source>
</evidence>
<reference evidence="1 2" key="1">
    <citation type="submission" date="2024-10" db="EMBL/GenBank/DDBJ databases">
        <title>Updated reference genomes for cyclostephanoid diatoms.</title>
        <authorList>
            <person name="Roberts W.R."/>
            <person name="Alverson A.J."/>
        </authorList>
    </citation>
    <scope>NUCLEOTIDE SEQUENCE [LARGE SCALE GENOMIC DNA]</scope>
    <source>
        <strain evidence="1 2">AJA010-31</strain>
    </source>
</reference>
<sequence length="284" mass="31204">QEAARIEEAISNLQSKYSSAAPGAPTTPNSQCAFTAILYDALSGDQRNAMAAYTTSGGSSSSMLNNQMSSMSLSATIIPKPPHISQKVWNEAQARNPNHSELTPVALVGASSLHSRLVSHQTKTDELATQLSTEQDALQRWLLEVMRKTEIVRCMGQPVQAAEREGMERMERLLQDVNVLTRGVVNVEERGQEQSRQWKRRAVSTVNTGDWSIEKEDKEALMEVLKEQKSGLDGLEHIVKRDERDVGILKEELEKAYHSGSGGVGERKKSIVIGEGGVAIFTCQ</sequence>
<evidence type="ECO:0000313" key="2">
    <source>
        <dbReference type="Proteomes" id="UP001530400"/>
    </source>
</evidence>
<comment type="caution">
    <text evidence="1">The sequence shown here is derived from an EMBL/GenBank/DDBJ whole genome shotgun (WGS) entry which is preliminary data.</text>
</comment>
<dbReference type="EMBL" id="JALLPJ020000979">
    <property type="protein sequence ID" value="KAL3778587.1"/>
    <property type="molecule type" value="Genomic_DNA"/>
</dbReference>
<dbReference type="AlphaFoldDB" id="A0ABD3NRR1"/>
<feature type="non-terminal residue" evidence="1">
    <location>
        <position position="1"/>
    </location>
</feature>
<dbReference type="PANTHER" id="PTHR13000:SF0">
    <property type="entry name" value="NUCLEOPORIN P54"/>
    <property type="match status" value="1"/>
</dbReference>
<keyword evidence="2" id="KW-1185">Reference proteome</keyword>
<accession>A0ABD3NRR1</accession>
<protein>
    <submittedName>
        <fullName evidence="1">Uncharacterized protein</fullName>
    </submittedName>
</protein>
<dbReference type="InterPro" id="IPR024864">
    <property type="entry name" value="Nup54/Nup57/Nup44"/>
</dbReference>
<proteinExistence type="predicted"/>